<organism evidence="1 2">
    <name type="scientific">Leptospira noguchii</name>
    <dbReference type="NCBI Taxonomy" id="28182"/>
    <lineage>
        <taxon>Bacteria</taxon>
        <taxon>Pseudomonadati</taxon>
        <taxon>Spirochaetota</taxon>
        <taxon>Spirochaetia</taxon>
        <taxon>Leptospirales</taxon>
        <taxon>Leptospiraceae</taxon>
        <taxon>Leptospira</taxon>
    </lineage>
</organism>
<proteinExistence type="predicted"/>
<gene>
    <name evidence="1" type="ORF">MAL03_04475</name>
</gene>
<dbReference type="RefSeq" id="WP_243815743.1">
    <property type="nucleotide sequence ID" value="NZ_CP091957.1"/>
</dbReference>
<evidence type="ECO:0000313" key="1">
    <source>
        <dbReference type="EMBL" id="UOG57422.1"/>
    </source>
</evidence>
<evidence type="ECO:0000313" key="2">
    <source>
        <dbReference type="Proteomes" id="UP000829829"/>
    </source>
</evidence>
<dbReference type="Proteomes" id="UP000829829">
    <property type="component" value="Chromosome 1"/>
</dbReference>
<accession>A0AAE9KB86</accession>
<dbReference type="AlphaFoldDB" id="A0AAE9KB86"/>
<reference evidence="1" key="1">
    <citation type="submission" date="2022-02" db="EMBL/GenBank/DDBJ databases">
        <title>The genetically variable rfb locus in Leptospira is a mobile cassette and a molecular signature of serovar identity.</title>
        <authorList>
            <person name="Nieves C."/>
            <person name="Vincent A.T."/>
            <person name="Zarantonelli L."/>
            <person name="Picardeau M."/>
            <person name="Veyrier F.J."/>
            <person name="Buschiazzo A."/>
        </authorList>
    </citation>
    <scope>NUCLEOTIDE SEQUENCE</scope>
    <source>
        <strain evidence="1">IP1512017</strain>
    </source>
</reference>
<dbReference type="EMBL" id="CP091957">
    <property type="protein sequence ID" value="UOG57422.1"/>
    <property type="molecule type" value="Genomic_DNA"/>
</dbReference>
<protein>
    <submittedName>
        <fullName evidence="1">Uncharacterized protein</fullName>
    </submittedName>
</protein>
<sequence>MNELKHNVFLNSASHSPNSAKRFLRKRFRSFEVTQRLTSTVVRQVALEIVTKNKISYYVSFIQ</sequence>
<name>A0AAE9KB86_9LEPT</name>